<name>A0A2N1J4A7_9BACT</name>
<keyword evidence="2" id="KW-0472">Membrane</keyword>
<keyword evidence="2" id="KW-1133">Transmembrane helix</keyword>
<reference evidence="3 4" key="1">
    <citation type="submission" date="2017-09" db="EMBL/GenBank/DDBJ databases">
        <title>Genomics of the genus Arcobacter.</title>
        <authorList>
            <person name="Perez-Cataluna A."/>
            <person name="Figueras M.J."/>
            <person name="Salas-Masso N."/>
        </authorList>
    </citation>
    <scope>NUCLEOTIDE SEQUENCE [LARGE SCALE GENOMIC DNA]</scope>
    <source>
        <strain evidence="3 4">DSM 18005</strain>
    </source>
</reference>
<evidence type="ECO:0000313" key="4">
    <source>
        <dbReference type="Proteomes" id="UP000233248"/>
    </source>
</evidence>
<protein>
    <submittedName>
        <fullName evidence="3">Uncharacterized protein</fullName>
    </submittedName>
</protein>
<dbReference type="Proteomes" id="UP000233248">
    <property type="component" value="Unassembled WGS sequence"/>
</dbReference>
<sequence length="258" mass="30203">MLESKSEELKKALEKSMSKENIQEKLMQEKLKQDQLNKEREKQKRIFYVLITVFILIIIALSAYLLMTNENSKIAKNKEFESSKINPKEESTIEKKVQIDTNRNDKQKKQTSQKIKEKIVTKEVIVQKEVFVSKDNFKEIFNTKNFNLVKCYSYGVFEYMPTNACKKSLTKFLEDNKKAIRLELIGVVGIDDIKKANSLAKDEKIQEYIIRGIARDRVIEASWFIKELLKDKNAVITPVNYYIKSKKNNKGLVLRAYN</sequence>
<organism evidence="3 4">
    <name type="scientific">Malaciobacter halophilus</name>
    <dbReference type="NCBI Taxonomy" id="197482"/>
    <lineage>
        <taxon>Bacteria</taxon>
        <taxon>Pseudomonadati</taxon>
        <taxon>Campylobacterota</taxon>
        <taxon>Epsilonproteobacteria</taxon>
        <taxon>Campylobacterales</taxon>
        <taxon>Arcobacteraceae</taxon>
        <taxon>Malaciobacter</taxon>
    </lineage>
</organism>
<evidence type="ECO:0000256" key="2">
    <source>
        <dbReference type="SAM" id="Phobius"/>
    </source>
</evidence>
<dbReference type="OrthoDB" id="5349360at2"/>
<dbReference type="EMBL" id="NXIF01000017">
    <property type="protein sequence ID" value="PKI81344.1"/>
    <property type="molecule type" value="Genomic_DNA"/>
</dbReference>
<comment type="caution">
    <text evidence="3">The sequence shown here is derived from an EMBL/GenBank/DDBJ whole genome shotgun (WGS) entry which is preliminary data.</text>
</comment>
<evidence type="ECO:0000256" key="1">
    <source>
        <dbReference type="SAM" id="MobiDB-lite"/>
    </source>
</evidence>
<dbReference type="KEGG" id="ahs:AHALO_0594"/>
<accession>A0A2N1J4A7</accession>
<keyword evidence="2" id="KW-0812">Transmembrane</keyword>
<gene>
    <name evidence="3" type="ORF">CP960_04470</name>
</gene>
<evidence type="ECO:0000313" key="3">
    <source>
        <dbReference type="EMBL" id="PKI81344.1"/>
    </source>
</evidence>
<feature type="region of interest" description="Disordered" evidence="1">
    <location>
        <begin position="85"/>
        <end position="112"/>
    </location>
</feature>
<keyword evidence="4" id="KW-1185">Reference proteome</keyword>
<feature type="transmembrane region" description="Helical" evidence="2">
    <location>
        <begin position="46"/>
        <end position="67"/>
    </location>
</feature>
<dbReference type="AlphaFoldDB" id="A0A2N1J4A7"/>
<dbReference type="RefSeq" id="WP_101184144.1">
    <property type="nucleotide sequence ID" value="NZ_CP031218.1"/>
</dbReference>
<proteinExistence type="predicted"/>